<sequence>MVIISGALHYGVSHNLIMVLGCKTPDIFSCHGIMLQNSRCSSKKCNQNFFFNAQKCGRPLSRRGSRPFVPVSASTADATVPGRATCVCLNPLPPVDNLITPMCSKQYLCFGHVLAHLQEVND</sequence>
<protein>
    <submittedName>
        <fullName evidence="1">Uncharacterized protein</fullName>
    </submittedName>
</protein>
<dbReference type="EMBL" id="GFPF01002343">
    <property type="protein sequence ID" value="MAA13489.1"/>
    <property type="molecule type" value="Transcribed_RNA"/>
</dbReference>
<evidence type="ECO:0000313" key="1">
    <source>
        <dbReference type="EMBL" id="MAA13489.1"/>
    </source>
</evidence>
<organism evidence="1">
    <name type="scientific">Rhipicephalus zambeziensis</name>
    <dbReference type="NCBI Taxonomy" id="60191"/>
    <lineage>
        <taxon>Eukaryota</taxon>
        <taxon>Metazoa</taxon>
        <taxon>Ecdysozoa</taxon>
        <taxon>Arthropoda</taxon>
        <taxon>Chelicerata</taxon>
        <taxon>Arachnida</taxon>
        <taxon>Acari</taxon>
        <taxon>Parasitiformes</taxon>
        <taxon>Ixodida</taxon>
        <taxon>Ixodoidea</taxon>
        <taxon>Ixodidae</taxon>
        <taxon>Rhipicephalinae</taxon>
        <taxon>Rhipicephalus</taxon>
        <taxon>Rhipicephalus</taxon>
    </lineage>
</organism>
<dbReference type="AlphaFoldDB" id="A0A224YCR2"/>
<name>A0A224YCR2_9ACAR</name>
<proteinExistence type="predicted"/>
<accession>A0A224YCR2</accession>
<reference evidence="1" key="1">
    <citation type="journal article" date="2017" name="Parasit. Vectors">
        <title>Sialotranscriptomics of Rhipicephalus zambeziensis reveals intricate expression profiles of secretory proteins and suggests tight temporal transcriptional regulation during blood-feeding.</title>
        <authorList>
            <person name="de Castro M.H."/>
            <person name="de Klerk D."/>
            <person name="Pienaar R."/>
            <person name="Rees D.J.G."/>
            <person name="Mans B.J."/>
        </authorList>
    </citation>
    <scope>NUCLEOTIDE SEQUENCE</scope>
    <source>
        <tissue evidence="1">Salivary glands</tissue>
    </source>
</reference>